<proteinExistence type="predicted"/>
<dbReference type="Proteomes" id="UP000095342">
    <property type="component" value="Chromosome"/>
</dbReference>
<dbReference type="KEGG" id="aaeo:BJI67_12580"/>
<evidence type="ECO:0000313" key="2">
    <source>
        <dbReference type="Proteomes" id="UP000095342"/>
    </source>
</evidence>
<keyword evidence="2" id="KW-1185">Reference proteome</keyword>
<gene>
    <name evidence="1" type="ORF">BJI67_12580</name>
</gene>
<evidence type="ECO:0000313" key="1">
    <source>
        <dbReference type="EMBL" id="AOV17772.1"/>
    </source>
</evidence>
<name>A0A1D8K9Y6_9GAMM</name>
<accession>A0A1D8K9Y6</accession>
<dbReference type="RefSeq" id="WP_070073310.1">
    <property type="nucleotide sequence ID" value="NZ_CP017448.1"/>
</dbReference>
<sequence>MDFESRLQLEAAPAPGNRVWREWWQSATRGWLAHRASSRRVATARVRLGFERIPPRVWARHGALLTAAKRLPRH</sequence>
<dbReference type="AlphaFoldDB" id="A0A1D8K9Y6"/>
<organism evidence="1 2">
    <name type="scientific">Acidihalobacter aeolianus</name>
    <dbReference type="NCBI Taxonomy" id="2792603"/>
    <lineage>
        <taxon>Bacteria</taxon>
        <taxon>Pseudomonadati</taxon>
        <taxon>Pseudomonadota</taxon>
        <taxon>Gammaproteobacteria</taxon>
        <taxon>Chromatiales</taxon>
        <taxon>Ectothiorhodospiraceae</taxon>
        <taxon>Acidihalobacter</taxon>
    </lineage>
</organism>
<protein>
    <submittedName>
        <fullName evidence="1">Uncharacterized protein</fullName>
    </submittedName>
</protein>
<dbReference type="EMBL" id="CP017448">
    <property type="protein sequence ID" value="AOV17772.1"/>
    <property type="molecule type" value="Genomic_DNA"/>
</dbReference>
<reference evidence="1 2" key="1">
    <citation type="submission" date="2016-09" db="EMBL/GenBank/DDBJ databases">
        <title>Acidihalobacter prosperus V6 (DSM14174).</title>
        <authorList>
            <person name="Khaleque H.N."/>
            <person name="Ramsay J.P."/>
            <person name="Murphy R.J.T."/>
            <person name="Kaksonen A.H."/>
            <person name="Boxall N.J."/>
            <person name="Watkin E.L.J."/>
        </authorList>
    </citation>
    <scope>NUCLEOTIDE SEQUENCE [LARGE SCALE GENOMIC DNA]</scope>
    <source>
        <strain evidence="1 2">V6</strain>
    </source>
</reference>